<keyword evidence="3" id="KW-1185">Reference proteome</keyword>
<keyword evidence="1" id="KW-0175">Coiled coil</keyword>
<gene>
    <name evidence="2" type="ORF">CO674_07210</name>
</gene>
<proteinExistence type="predicted"/>
<dbReference type="RefSeq" id="WP_097533364.1">
    <property type="nucleotide sequence ID" value="NZ_LODW01000082.1"/>
</dbReference>
<reference evidence="2 3" key="1">
    <citation type="submission" date="2017-09" db="EMBL/GenBank/DDBJ databases">
        <title>Comparative genomics of rhizobia isolated from Phaseolus vulgaris in China.</title>
        <authorList>
            <person name="Tong W."/>
        </authorList>
    </citation>
    <scope>NUCLEOTIDE SEQUENCE [LARGE SCALE GENOMIC DNA]</scope>
    <source>
        <strain evidence="2 3">FH14</strain>
    </source>
</reference>
<protein>
    <submittedName>
        <fullName evidence="2">Uncharacterized protein</fullName>
    </submittedName>
</protein>
<dbReference type="EMBL" id="NWSY01000004">
    <property type="protein sequence ID" value="PDT24465.1"/>
    <property type="molecule type" value="Genomic_DNA"/>
</dbReference>
<accession>A0ABX4JWI4</accession>
<sequence length="144" mass="15774">MDIMMGLAAATQALDIAKKLREFDQDFKASEFRLQIAELYGNLADVKIALADAKAALQEKDQEIERLKRVNEGKLKTIRIGNYNFGIGEDGKPLSKAFCPACEQSNGAQIPISRGLSGHDLCPKCQGVYDARATNLPVGFKMPE</sequence>
<organism evidence="2 3">
    <name type="scientific">Rhizobium hidalgonense</name>
    <dbReference type="NCBI Taxonomy" id="1538159"/>
    <lineage>
        <taxon>Bacteria</taxon>
        <taxon>Pseudomonadati</taxon>
        <taxon>Pseudomonadota</taxon>
        <taxon>Alphaproteobacteria</taxon>
        <taxon>Hyphomicrobiales</taxon>
        <taxon>Rhizobiaceae</taxon>
        <taxon>Rhizobium/Agrobacterium group</taxon>
        <taxon>Rhizobium</taxon>
    </lineage>
</organism>
<evidence type="ECO:0000256" key="1">
    <source>
        <dbReference type="SAM" id="Coils"/>
    </source>
</evidence>
<dbReference type="Proteomes" id="UP000219914">
    <property type="component" value="Unassembled WGS sequence"/>
</dbReference>
<evidence type="ECO:0000313" key="3">
    <source>
        <dbReference type="Proteomes" id="UP000219914"/>
    </source>
</evidence>
<name>A0ABX4JWI4_9HYPH</name>
<evidence type="ECO:0000313" key="2">
    <source>
        <dbReference type="EMBL" id="PDT24465.1"/>
    </source>
</evidence>
<comment type="caution">
    <text evidence="2">The sequence shown here is derived from an EMBL/GenBank/DDBJ whole genome shotgun (WGS) entry which is preliminary data.</text>
</comment>
<feature type="coiled-coil region" evidence="1">
    <location>
        <begin position="43"/>
        <end position="77"/>
    </location>
</feature>